<evidence type="ECO:0000256" key="2">
    <source>
        <dbReference type="ARBA" id="ARBA00004370"/>
    </source>
</evidence>
<dbReference type="InterPro" id="IPR007280">
    <property type="entry name" value="Peptidase_C_arc/bac"/>
</dbReference>
<dbReference type="SUPFAM" id="SSF89260">
    <property type="entry name" value="Collagen-binding domain"/>
    <property type="match status" value="1"/>
</dbReference>
<keyword evidence="5" id="KW-0964">Secreted</keyword>
<dbReference type="SUPFAM" id="SSF51120">
    <property type="entry name" value="beta-Roll"/>
    <property type="match status" value="3"/>
</dbReference>
<dbReference type="InterPro" id="IPR024079">
    <property type="entry name" value="MetalloPept_cat_dom_sf"/>
</dbReference>
<keyword evidence="6" id="KW-0800">Toxin</keyword>
<dbReference type="GO" id="GO:0008237">
    <property type="term" value="F:metallopeptidase activity"/>
    <property type="evidence" value="ECO:0007669"/>
    <property type="project" value="InterPro"/>
</dbReference>
<dbReference type="AlphaFoldDB" id="A0A3B0MR38"/>
<dbReference type="SMART" id="SM00235">
    <property type="entry name" value="ZnMc"/>
    <property type="match status" value="1"/>
</dbReference>
<dbReference type="CDD" id="cd04277">
    <property type="entry name" value="ZnMc_serralysin_like"/>
    <property type="match status" value="1"/>
</dbReference>
<feature type="domain" description="Peptidase metallopeptidase" evidence="10">
    <location>
        <begin position="171"/>
        <end position="311"/>
    </location>
</feature>
<dbReference type="OrthoDB" id="733404at2"/>
<evidence type="ECO:0000256" key="7">
    <source>
        <dbReference type="ARBA" id="ARBA00022737"/>
    </source>
</evidence>
<dbReference type="GO" id="GO:0005509">
    <property type="term" value="F:calcium ion binding"/>
    <property type="evidence" value="ECO:0007669"/>
    <property type="project" value="InterPro"/>
</dbReference>
<organism evidence="11 12">
    <name type="scientific">Roseinatronobacter ekhonensis</name>
    <dbReference type="NCBI Taxonomy" id="254356"/>
    <lineage>
        <taxon>Bacteria</taxon>
        <taxon>Pseudomonadati</taxon>
        <taxon>Pseudomonadota</taxon>
        <taxon>Alphaproteobacteria</taxon>
        <taxon>Rhodobacterales</taxon>
        <taxon>Paracoccaceae</taxon>
        <taxon>Roseinatronobacter</taxon>
    </lineage>
</organism>
<keyword evidence="9" id="KW-0472">Membrane</keyword>
<dbReference type="PROSITE" id="PS00330">
    <property type="entry name" value="HEMOLYSIN_CALCIUM"/>
    <property type="match status" value="2"/>
</dbReference>
<evidence type="ECO:0000259" key="10">
    <source>
        <dbReference type="SMART" id="SM00235"/>
    </source>
</evidence>
<dbReference type="Gene3D" id="2.150.10.10">
    <property type="entry name" value="Serralysin-like metalloprotease, C-terminal"/>
    <property type="match status" value="3"/>
</dbReference>
<dbReference type="Gene3D" id="2.60.120.380">
    <property type="match status" value="1"/>
</dbReference>
<dbReference type="GO" id="GO:0005615">
    <property type="term" value="C:extracellular space"/>
    <property type="evidence" value="ECO:0007669"/>
    <property type="project" value="InterPro"/>
</dbReference>
<dbReference type="InterPro" id="IPR050557">
    <property type="entry name" value="RTX_toxin/Mannuronan_C5-epim"/>
</dbReference>
<dbReference type="InterPro" id="IPR003995">
    <property type="entry name" value="RTX_toxin_determinant-A"/>
</dbReference>
<reference evidence="12" key="1">
    <citation type="submission" date="2018-08" db="EMBL/GenBank/DDBJ databases">
        <authorList>
            <person name="Rodrigo-Torres L."/>
            <person name="Arahal R. D."/>
            <person name="Lucena T."/>
        </authorList>
    </citation>
    <scope>NUCLEOTIDE SEQUENCE [LARGE SCALE GENOMIC DNA]</scope>
    <source>
        <strain evidence="12">CECT 7235</strain>
    </source>
</reference>
<evidence type="ECO:0000256" key="6">
    <source>
        <dbReference type="ARBA" id="ARBA00022656"/>
    </source>
</evidence>
<name>A0A3B0MR38_9RHOB</name>
<dbReference type="PRINTS" id="PR00313">
    <property type="entry name" value="CABNDNGRPT"/>
</dbReference>
<dbReference type="Pfam" id="PF04151">
    <property type="entry name" value="PPC"/>
    <property type="match status" value="1"/>
</dbReference>
<dbReference type="Pfam" id="PF00353">
    <property type="entry name" value="HemolysinCabind"/>
    <property type="match status" value="5"/>
</dbReference>
<dbReference type="InterPro" id="IPR001343">
    <property type="entry name" value="Hemolysn_Ca-bd"/>
</dbReference>
<proteinExistence type="inferred from homology"/>
<dbReference type="EC" id="3.4.24.40" evidence="11"/>
<dbReference type="Gene3D" id="3.40.390.10">
    <property type="entry name" value="Collagenase (Catalytic Domain)"/>
    <property type="match status" value="1"/>
</dbReference>
<dbReference type="InterPro" id="IPR006026">
    <property type="entry name" value="Peptidase_Metallo"/>
</dbReference>
<dbReference type="PANTHER" id="PTHR38340:SF1">
    <property type="entry name" value="S-LAYER PROTEIN"/>
    <property type="match status" value="1"/>
</dbReference>
<dbReference type="PRINTS" id="PR01488">
    <property type="entry name" value="RTXTOXINA"/>
</dbReference>
<protein>
    <submittedName>
        <fullName evidence="11">Serralysin</fullName>
        <ecNumber evidence="11">3.4.24.40</ecNumber>
    </submittedName>
</protein>
<dbReference type="InterPro" id="IPR018511">
    <property type="entry name" value="Hemolysin-typ_Ca-bd_CS"/>
</dbReference>
<evidence type="ECO:0000256" key="1">
    <source>
        <dbReference type="ARBA" id="ARBA00001913"/>
    </source>
</evidence>
<evidence type="ECO:0000256" key="9">
    <source>
        <dbReference type="ARBA" id="ARBA00023136"/>
    </source>
</evidence>
<dbReference type="SUPFAM" id="SSF55486">
    <property type="entry name" value="Metalloproteases ('zincins'), catalytic domain"/>
    <property type="match status" value="1"/>
</dbReference>
<gene>
    <name evidence="11" type="ORF">ROE7235_00148</name>
</gene>
<sequence length="744" mass="76777">MCQICAGTGTFEPTRHPGGSDFATIFEGVDAPANGATPYTIGAGDVFSGALWTAGDRDWVAVTLEAGENYIMAVSGASGGGGTLYDSYLRLYDGHGNLIAQNDDSGSLDSAIGFSATTSGTYYVSVGSFQDSYSGTYELSLTQTQPAPAGTLDELATYLTDGYWNDTGRSARSFDTSSSNQITVDISGLTADGQQLALWAMEAWELMADLEFVQVNGSADITFDDNDSGAYASSTTSGGNILSVDVNVSTGWLDSYGTTIDSYSFQTYVHEIGHALGLGHQGGYNGAATYGVDETYLNDSWQVSIMSYFDQLDNTSVNASYARLLTPMMADILAVHGMYGESTVTAGNTTWGANSNLGGYIGAVFAEIAGESSTSIYGGGGMALTIADTGGHDTLDMSYLTSGANINMGAETFSDVGGLTGNLAIARDTLIEDLLTGSGNDTIQGNYAGNSISSGDGTDSVNGGGGFDSILGGDGGDTLLGDAGNDTIRGQDGFDSIRGGENDDRLWGGAGDDTLYGDAGNDIIGGGANEDLIYGGTGNDTMYGGGGDDEINADDGLSTGFNALWGMGGDDTLRASDEGDRIGGGGGEDEILGGAGNDTIYGGIYLGETTIYGYGGDDEIYGSIDNDNIWGDAGDDNIGGNLGNDTIRGGTGDDTVRGYDGADTFVFEDRHEQMLVEDFDFSENDRLRLDADLWGGGFLTGSQVISTYGNVIGGDLVLDFGGGDIVTLQGITNTTQMANYIDLV</sequence>
<dbReference type="EMBL" id="UIHC01000001">
    <property type="protein sequence ID" value="SUZ30426.1"/>
    <property type="molecule type" value="Genomic_DNA"/>
</dbReference>
<dbReference type="Pfam" id="PF08548">
    <property type="entry name" value="Peptidase_M10_C"/>
    <property type="match status" value="1"/>
</dbReference>
<evidence type="ECO:0000313" key="11">
    <source>
        <dbReference type="EMBL" id="SUZ30426.1"/>
    </source>
</evidence>
<dbReference type="GO" id="GO:0008270">
    <property type="term" value="F:zinc ion binding"/>
    <property type="evidence" value="ECO:0007669"/>
    <property type="project" value="InterPro"/>
</dbReference>
<evidence type="ECO:0000313" key="12">
    <source>
        <dbReference type="Proteomes" id="UP000272908"/>
    </source>
</evidence>
<dbReference type="InterPro" id="IPR034033">
    <property type="entry name" value="Serralysin-like"/>
</dbReference>
<dbReference type="InterPro" id="IPR011049">
    <property type="entry name" value="Serralysin-like_metalloprot_C"/>
</dbReference>
<evidence type="ECO:0000256" key="5">
    <source>
        <dbReference type="ARBA" id="ARBA00022525"/>
    </source>
</evidence>
<comment type="subcellular location">
    <subcellularLocation>
        <location evidence="2">Membrane</location>
    </subcellularLocation>
    <subcellularLocation>
        <location evidence="3">Secreted</location>
    </subcellularLocation>
</comment>
<comment type="cofactor">
    <cofactor evidence="1">
        <name>Ca(2+)</name>
        <dbReference type="ChEBI" id="CHEBI:29108"/>
    </cofactor>
</comment>
<accession>A0A3B0MR38</accession>
<dbReference type="GO" id="GO:0006508">
    <property type="term" value="P:proteolysis"/>
    <property type="evidence" value="ECO:0007669"/>
    <property type="project" value="InterPro"/>
</dbReference>
<evidence type="ECO:0000256" key="8">
    <source>
        <dbReference type="ARBA" id="ARBA00023026"/>
    </source>
</evidence>
<dbReference type="RefSeq" id="WP_121092734.1">
    <property type="nucleotide sequence ID" value="NZ_UIHC01000001.1"/>
</dbReference>
<dbReference type="InterPro" id="IPR013858">
    <property type="entry name" value="Peptidase_M10B_C"/>
</dbReference>
<dbReference type="PANTHER" id="PTHR38340">
    <property type="entry name" value="S-LAYER PROTEIN"/>
    <property type="match status" value="1"/>
</dbReference>
<keyword evidence="7" id="KW-0677">Repeat</keyword>
<dbReference type="GO" id="GO:0090729">
    <property type="term" value="F:toxin activity"/>
    <property type="evidence" value="ECO:0007669"/>
    <property type="project" value="UniProtKB-KW"/>
</dbReference>
<keyword evidence="8" id="KW-0843">Virulence</keyword>
<dbReference type="GO" id="GO:0016020">
    <property type="term" value="C:membrane"/>
    <property type="evidence" value="ECO:0007669"/>
    <property type="project" value="UniProtKB-SubCell"/>
</dbReference>
<keyword evidence="12" id="KW-1185">Reference proteome</keyword>
<dbReference type="Proteomes" id="UP000272908">
    <property type="component" value="Unassembled WGS sequence"/>
</dbReference>
<comment type="similarity">
    <text evidence="4">Belongs to the peptidase M10B family.</text>
</comment>
<keyword evidence="11" id="KW-0378">Hydrolase</keyword>
<evidence type="ECO:0000256" key="3">
    <source>
        <dbReference type="ARBA" id="ARBA00004613"/>
    </source>
</evidence>
<evidence type="ECO:0000256" key="4">
    <source>
        <dbReference type="ARBA" id="ARBA00009490"/>
    </source>
</evidence>